<dbReference type="CDD" id="cd00082">
    <property type="entry name" value="HisKA"/>
    <property type="match status" value="1"/>
</dbReference>
<dbReference type="EMBL" id="JBHMEP010000006">
    <property type="protein sequence ID" value="MFB9136586.1"/>
    <property type="molecule type" value="Genomic_DNA"/>
</dbReference>
<evidence type="ECO:0000313" key="9">
    <source>
        <dbReference type="EMBL" id="MFB9136586.1"/>
    </source>
</evidence>
<dbReference type="InterPro" id="IPR004358">
    <property type="entry name" value="Sig_transdc_His_kin-like_C"/>
</dbReference>
<dbReference type="InterPro" id="IPR036097">
    <property type="entry name" value="HisK_dim/P_sf"/>
</dbReference>
<dbReference type="SMART" id="SM00387">
    <property type="entry name" value="HATPase_c"/>
    <property type="match status" value="1"/>
</dbReference>
<dbReference type="CDD" id="cd17546">
    <property type="entry name" value="REC_hyHK_CKI1_RcsC-like"/>
    <property type="match status" value="1"/>
</dbReference>
<dbReference type="Gene3D" id="1.10.287.130">
    <property type="match status" value="1"/>
</dbReference>
<dbReference type="EC" id="2.7.13.3" evidence="2"/>
<gene>
    <name evidence="9" type="ORF">ACFFUV_16575</name>
</gene>
<dbReference type="PROSITE" id="PS50109">
    <property type="entry name" value="HIS_KIN"/>
    <property type="match status" value="1"/>
</dbReference>
<feature type="modified residue" description="4-aspartylphosphate" evidence="5">
    <location>
        <position position="613"/>
    </location>
</feature>
<feature type="domain" description="Histidine kinase" evidence="7">
    <location>
        <begin position="187"/>
        <end position="413"/>
    </location>
</feature>
<dbReference type="PRINTS" id="PR00344">
    <property type="entry name" value="BCTRLSENSOR"/>
</dbReference>
<comment type="catalytic activity">
    <reaction evidence="1">
        <text>ATP + protein L-histidine = ADP + protein N-phospho-L-histidine.</text>
        <dbReference type="EC" id="2.7.13.3"/>
    </reaction>
</comment>
<dbReference type="InterPro" id="IPR003661">
    <property type="entry name" value="HisK_dim/P_dom"/>
</dbReference>
<dbReference type="Proteomes" id="UP001589645">
    <property type="component" value="Unassembled WGS sequence"/>
</dbReference>
<evidence type="ECO:0000256" key="6">
    <source>
        <dbReference type="SAM" id="Phobius"/>
    </source>
</evidence>
<dbReference type="InterPro" id="IPR003594">
    <property type="entry name" value="HATPase_dom"/>
</dbReference>
<dbReference type="InterPro" id="IPR036890">
    <property type="entry name" value="HATPase_C_sf"/>
</dbReference>
<feature type="transmembrane region" description="Helical" evidence="6">
    <location>
        <begin position="120"/>
        <end position="137"/>
    </location>
</feature>
<dbReference type="PROSITE" id="PS50110">
    <property type="entry name" value="RESPONSE_REGULATORY"/>
    <property type="match status" value="1"/>
</dbReference>
<dbReference type="RefSeq" id="WP_390194822.1">
    <property type="nucleotide sequence ID" value="NZ_JBHMEP010000006.1"/>
</dbReference>
<name>A0ABV5HQQ9_9VIBR</name>
<comment type="caution">
    <text evidence="9">The sequence shown here is derived from an EMBL/GenBank/DDBJ whole genome shotgun (WGS) entry which is preliminary data.</text>
</comment>
<keyword evidence="10" id="KW-1185">Reference proteome</keyword>
<dbReference type="InterPro" id="IPR011006">
    <property type="entry name" value="CheY-like_superfamily"/>
</dbReference>
<evidence type="ECO:0000256" key="1">
    <source>
        <dbReference type="ARBA" id="ARBA00000085"/>
    </source>
</evidence>
<dbReference type="Pfam" id="PF02518">
    <property type="entry name" value="HATPase_c"/>
    <property type="match status" value="1"/>
</dbReference>
<feature type="transmembrane region" description="Helical" evidence="6">
    <location>
        <begin position="73"/>
        <end position="92"/>
    </location>
</feature>
<dbReference type="Pfam" id="PF00512">
    <property type="entry name" value="HisKA"/>
    <property type="match status" value="1"/>
</dbReference>
<keyword evidence="3 5" id="KW-0597">Phosphoprotein</keyword>
<evidence type="ECO:0000313" key="10">
    <source>
        <dbReference type="Proteomes" id="UP001589645"/>
    </source>
</evidence>
<evidence type="ECO:0000259" key="7">
    <source>
        <dbReference type="PROSITE" id="PS50109"/>
    </source>
</evidence>
<evidence type="ECO:0000256" key="4">
    <source>
        <dbReference type="ARBA" id="ARBA00022801"/>
    </source>
</evidence>
<dbReference type="SMART" id="SM00448">
    <property type="entry name" value="REC"/>
    <property type="match status" value="1"/>
</dbReference>
<dbReference type="Pfam" id="PF00072">
    <property type="entry name" value="Response_reg"/>
    <property type="match status" value="1"/>
</dbReference>
<evidence type="ECO:0000259" key="8">
    <source>
        <dbReference type="PROSITE" id="PS50110"/>
    </source>
</evidence>
<evidence type="ECO:0000256" key="3">
    <source>
        <dbReference type="ARBA" id="ARBA00022553"/>
    </source>
</evidence>
<keyword evidence="4" id="KW-0378">Hydrolase</keyword>
<dbReference type="Gene3D" id="3.40.50.2300">
    <property type="match status" value="1"/>
</dbReference>
<evidence type="ECO:0000256" key="5">
    <source>
        <dbReference type="PROSITE-ProRule" id="PRU00169"/>
    </source>
</evidence>
<protein>
    <recommendedName>
        <fullName evidence="2">histidine kinase</fullName>
        <ecNumber evidence="2">2.7.13.3</ecNumber>
    </recommendedName>
</protein>
<proteinExistence type="predicted"/>
<dbReference type="InterPro" id="IPR005467">
    <property type="entry name" value="His_kinase_dom"/>
</dbReference>
<dbReference type="InterPro" id="IPR001789">
    <property type="entry name" value="Sig_transdc_resp-reg_receiver"/>
</dbReference>
<dbReference type="SUPFAM" id="SSF55874">
    <property type="entry name" value="ATPase domain of HSP90 chaperone/DNA topoisomerase II/histidine kinase"/>
    <property type="match status" value="1"/>
</dbReference>
<feature type="transmembrane region" description="Helical" evidence="6">
    <location>
        <begin position="149"/>
        <end position="168"/>
    </location>
</feature>
<organism evidence="9 10">
    <name type="scientific">Vibrio olivae</name>
    <dbReference type="NCBI Taxonomy" id="1243002"/>
    <lineage>
        <taxon>Bacteria</taxon>
        <taxon>Pseudomonadati</taxon>
        <taxon>Pseudomonadota</taxon>
        <taxon>Gammaproteobacteria</taxon>
        <taxon>Vibrionales</taxon>
        <taxon>Vibrionaceae</taxon>
        <taxon>Vibrio</taxon>
    </lineage>
</organism>
<sequence length="681" mass="78467">METVRKVYQYAEPNLTLVGWMGIIGFPTYYIVWSFIFPQPYENATLRVICSLLFVGVAFRNHAPKYFKKYIPAYYLASIGFSLPFFFSFMMFKNGWTTVWAMSFMASIFLHILLVHQTRVMVMQAAFFITMAFLSVYGLDFEKVASQVVWPYIPIFLFTYIFGNLFYFRNQVSHETKASIAKSFGAGIAHEMRNPLSALKSSLEVLDSILPKNKDIKRDFYSISDSELSLARELLTDADEVISNGNETIDLLLTSIDENRVSRNTFKRHSVKAVVENTLKSFSYKRALDREAVFLHVEDDFNYLGSDTLLKYALYNLLKNAFYYRSSNDFKIDIEITSRSNQNLIRFKDNGVGIEPDILENIFKDFYTFGKNGSYGLGLPFCKKVMNSFGGNISCRSVVGKWTEFTLSFPKYESKVTDNIKLDLMKSRSVLFIGETAVFGRFLSEQAFYQGFHFNACEFEHALEREEYQFEFSLILLDLEVMVNKPTQFKALLNKLHFTEARIVFLYDNTKTYHTDIERHLTIYPIERNRLIMDAKSVLDELFFENPSSNRNLLPRKDVKVGKTIMIADDNHSLRTYTSILLEKQGYNIVQAADGQEVLDKLNIQSVDLIIMDLEMPQLDGIKTASLIRNSANGYSTIPILAHTGDSREETLENIRLSGMNDYIVKPSNSETMLDKISDWV</sequence>
<dbReference type="SUPFAM" id="SSF52172">
    <property type="entry name" value="CheY-like"/>
    <property type="match status" value="1"/>
</dbReference>
<keyword evidence="6" id="KW-1133">Transmembrane helix</keyword>
<dbReference type="PANTHER" id="PTHR43547">
    <property type="entry name" value="TWO-COMPONENT HISTIDINE KINASE"/>
    <property type="match status" value="1"/>
</dbReference>
<evidence type="ECO:0000256" key="2">
    <source>
        <dbReference type="ARBA" id="ARBA00012438"/>
    </source>
</evidence>
<accession>A0ABV5HQQ9</accession>
<feature type="transmembrane region" description="Helical" evidence="6">
    <location>
        <begin position="15"/>
        <end position="38"/>
    </location>
</feature>
<dbReference type="PANTHER" id="PTHR43547:SF2">
    <property type="entry name" value="HYBRID SIGNAL TRANSDUCTION HISTIDINE KINASE C"/>
    <property type="match status" value="1"/>
</dbReference>
<reference evidence="9 10" key="1">
    <citation type="submission" date="2024-09" db="EMBL/GenBank/DDBJ databases">
        <authorList>
            <person name="Sun Q."/>
            <person name="Mori K."/>
        </authorList>
    </citation>
    <scope>NUCLEOTIDE SEQUENCE [LARGE SCALE GENOMIC DNA]</scope>
    <source>
        <strain evidence="9 10">CECT 8064</strain>
    </source>
</reference>
<feature type="transmembrane region" description="Helical" evidence="6">
    <location>
        <begin position="98"/>
        <end position="115"/>
    </location>
</feature>
<feature type="domain" description="Response regulatory" evidence="8">
    <location>
        <begin position="564"/>
        <end position="681"/>
    </location>
</feature>
<dbReference type="SUPFAM" id="SSF47384">
    <property type="entry name" value="Homodimeric domain of signal transducing histidine kinase"/>
    <property type="match status" value="1"/>
</dbReference>
<keyword evidence="6" id="KW-0812">Transmembrane</keyword>
<keyword evidence="6" id="KW-0472">Membrane</keyword>
<dbReference type="Gene3D" id="3.30.565.10">
    <property type="entry name" value="Histidine kinase-like ATPase, C-terminal domain"/>
    <property type="match status" value="1"/>
</dbReference>